<evidence type="ECO:0000313" key="3">
    <source>
        <dbReference type="Proteomes" id="UP000490386"/>
    </source>
</evidence>
<keyword evidence="1" id="KW-1133">Transmembrane helix</keyword>
<evidence type="ECO:0008006" key="4">
    <source>
        <dbReference type="Google" id="ProtNLM"/>
    </source>
</evidence>
<reference evidence="2 3" key="1">
    <citation type="submission" date="2019-09" db="EMBL/GenBank/DDBJ databases">
        <title>Phylogeny of genus Pseudoclavibacter and closely related genus.</title>
        <authorList>
            <person name="Li Y."/>
        </authorList>
    </citation>
    <scope>NUCLEOTIDE SEQUENCE [LARGE SCALE GENOMIC DNA]</scope>
    <source>
        <strain evidence="2 3">THG-MD12</strain>
    </source>
</reference>
<gene>
    <name evidence="2" type="ORF">F8O03_14110</name>
</gene>
<feature type="transmembrane region" description="Helical" evidence="1">
    <location>
        <begin position="96"/>
        <end position="118"/>
    </location>
</feature>
<dbReference type="OrthoDB" id="5193366at2"/>
<keyword evidence="3" id="KW-1185">Reference proteome</keyword>
<feature type="transmembrane region" description="Helical" evidence="1">
    <location>
        <begin position="154"/>
        <end position="171"/>
    </location>
</feature>
<keyword evidence="1" id="KW-0472">Membrane</keyword>
<dbReference type="Proteomes" id="UP000490386">
    <property type="component" value="Unassembled WGS sequence"/>
</dbReference>
<proteinExistence type="predicted"/>
<dbReference type="RefSeq" id="WP_151424435.1">
    <property type="nucleotide sequence ID" value="NZ_WBJX01000005.1"/>
</dbReference>
<evidence type="ECO:0000256" key="1">
    <source>
        <dbReference type="SAM" id="Phobius"/>
    </source>
</evidence>
<name>A0A7J5AYS7_9MICO</name>
<dbReference type="AlphaFoldDB" id="A0A7J5AYS7"/>
<sequence>MTTAILRRKDDLPRARAASRLTAYVYGNIIILATLLGLVHAGENPGEGAVVILATGCTTLLAHLIADAVGHSTRAEVGDRRERAAHIEFLHELRDAVPIASAASIPAAILGVAALGVIDGESAQLVAEIVIIVRLAAMGFTVQRIRGERPSFRTFAAGIGLALIGVAISVLKANLGH</sequence>
<keyword evidence="1" id="KW-0812">Transmembrane</keyword>
<feature type="transmembrane region" description="Helical" evidence="1">
    <location>
        <begin position="124"/>
        <end position="142"/>
    </location>
</feature>
<comment type="caution">
    <text evidence="2">The sequence shown here is derived from an EMBL/GenBank/DDBJ whole genome shotgun (WGS) entry which is preliminary data.</text>
</comment>
<organism evidence="2 3">
    <name type="scientific">Pseudoclavibacter terrae</name>
    <dbReference type="NCBI Taxonomy" id="1530195"/>
    <lineage>
        <taxon>Bacteria</taxon>
        <taxon>Bacillati</taxon>
        <taxon>Actinomycetota</taxon>
        <taxon>Actinomycetes</taxon>
        <taxon>Micrococcales</taxon>
        <taxon>Microbacteriaceae</taxon>
        <taxon>Pseudoclavibacter</taxon>
    </lineage>
</organism>
<feature type="transmembrane region" description="Helical" evidence="1">
    <location>
        <begin position="21"/>
        <end position="42"/>
    </location>
</feature>
<protein>
    <recommendedName>
        <fullName evidence="4">VIT family protein</fullName>
    </recommendedName>
</protein>
<dbReference type="EMBL" id="WBJX01000005">
    <property type="protein sequence ID" value="KAB1636710.1"/>
    <property type="molecule type" value="Genomic_DNA"/>
</dbReference>
<accession>A0A7J5AYS7</accession>
<evidence type="ECO:0000313" key="2">
    <source>
        <dbReference type="EMBL" id="KAB1636710.1"/>
    </source>
</evidence>